<keyword evidence="1" id="KW-0472">Membrane</keyword>
<feature type="transmembrane region" description="Helical" evidence="1">
    <location>
        <begin position="12"/>
        <end position="34"/>
    </location>
</feature>
<dbReference type="AlphaFoldDB" id="A0A3B1C2G7"/>
<feature type="domain" description="SHOCT" evidence="2">
    <location>
        <begin position="60"/>
        <end position="86"/>
    </location>
</feature>
<dbReference type="EMBL" id="UOGB01000078">
    <property type="protein sequence ID" value="VAX17070.1"/>
    <property type="molecule type" value="Genomic_DNA"/>
</dbReference>
<sequence length="87" mass="9832">MGPEYFWGGGMWVFPVVMPIIMIIVFTTIVYLVFGQGRFRGPCAMDHDSHIGGVKGSETAMDIIKKRYATGEIDKEEFEKIKKDILS</sequence>
<evidence type="ECO:0000259" key="2">
    <source>
        <dbReference type="Pfam" id="PF09851"/>
    </source>
</evidence>
<gene>
    <name evidence="3" type="ORF">MNBD_NITROSPINAE03-1999</name>
</gene>
<dbReference type="InterPro" id="IPR018649">
    <property type="entry name" value="SHOCT"/>
</dbReference>
<name>A0A3B1C2G7_9ZZZZ</name>
<evidence type="ECO:0000313" key="3">
    <source>
        <dbReference type="EMBL" id="VAX17070.1"/>
    </source>
</evidence>
<dbReference type="Pfam" id="PF09851">
    <property type="entry name" value="SHOCT"/>
    <property type="match status" value="1"/>
</dbReference>
<protein>
    <recommendedName>
        <fullName evidence="2">SHOCT domain-containing protein</fullName>
    </recommendedName>
</protein>
<organism evidence="3">
    <name type="scientific">hydrothermal vent metagenome</name>
    <dbReference type="NCBI Taxonomy" id="652676"/>
    <lineage>
        <taxon>unclassified sequences</taxon>
        <taxon>metagenomes</taxon>
        <taxon>ecological metagenomes</taxon>
    </lineage>
</organism>
<keyword evidence="1" id="KW-0812">Transmembrane</keyword>
<proteinExistence type="predicted"/>
<reference evidence="3" key="1">
    <citation type="submission" date="2018-06" db="EMBL/GenBank/DDBJ databases">
        <authorList>
            <person name="Zhirakovskaya E."/>
        </authorList>
    </citation>
    <scope>NUCLEOTIDE SEQUENCE</scope>
</reference>
<evidence type="ECO:0000256" key="1">
    <source>
        <dbReference type="SAM" id="Phobius"/>
    </source>
</evidence>
<accession>A0A3B1C2G7</accession>
<keyword evidence="1" id="KW-1133">Transmembrane helix</keyword>